<keyword evidence="7" id="KW-1185">Reference proteome</keyword>
<feature type="compositionally biased region" description="Basic and acidic residues" evidence="1">
    <location>
        <begin position="509"/>
        <end position="519"/>
    </location>
</feature>
<feature type="region of interest" description="Disordered" evidence="1">
    <location>
        <begin position="445"/>
        <end position="525"/>
    </location>
</feature>
<feature type="region of interest" description="Disordered" evidence="1">
    <location>
        <begin position="658"/>
        <end position="681"/>
    </location>
</feature>
<evidence type="ECO:0000256" key="1">
    <source>
        <dbReference type="SAM" id="MobiDB-lite"/>
    </source>
</evidence>
<gene>
    <name evidence="6" type="primary">VAR</name>
    <name evidence="6" type="ORF">PRCDC_0007300</name>
</gene>
<feature type="region of interest" description="Disordered" evidence="1">
    <location>
        <begin position="941"/>
        <end position="980"/>
    </location>
</feature>
<feature type="region of interest" description="Disordered" evidence="1">
    <location>
        <begin position="388"/>
        <end position="427"/>
    </location>
</feature>
<dbReference type="InterPro" id="IPR041480">
    <property type="entry name" value="CIDR1_gamma"/>
</dbReference>
<dbReference type="Gene3D" id="1.20.58.830">
    <property type="match status" value="1"/>
</dbReference>
<dbReference type="Pfam" id="PF18562">
    <property type="entry name" value="CIDR1_gamma"/>
    <property type="match status" value="1"/>
</dbReference>
<feature type="compositionally biased region" description="Basic and acidic residues" evidence="1">
    <location>
        <begin position="485"/>
        <end position="501"/>
    </location>
</feature>
<feature type="domain" description="Duffy-binding-like" evidence="5">
    <location>
        <begin position="1"/>
        <end position="150"/>
    </location>
</feature>
<feature type="region of interest" description="Disordered" evidence="1">
    <location>
        <begin position="702"/>
        <end position="734"/>
    </location>
</feature>
<protein>
    <submittedName>
        <fullName evidence="6">Erythrocyte membrane protein 1, EMP1</fullName>
    </submittedName>
</protein>
<evidence type="ECO:0000259" key="2">
    <source>
        <dbReference type="Pfam" id="PF03011"/>
    </source>
</evidence>
<dbReference type="VEuPathDB" id="PlasmoDB:PRCDC_0007300"/>
<evidence type="ECO:0000259" key="3">
    <source>
        <dbReference type="Pfam" id="PF15445"/>
    </source>
</evidence>
<feature type="compositionally biased region" description="Polar residues" evidence="1">
    <location>
        <begin position="942"/>
        <end position="980"/>
    </location>
</feature>
<dbReference type="InterPro" id="IPR044932">
    <property type="entry name" value="PfEMP1_ATS_sf"/>
</dbReference>
<dbReference type="Gene3D" id="1.20.58.1930">
    <property type="match status" value="1"/>
</dbReference>
<feature type="domain" description="Duffy-binding-like" evidence="2">
    <location>
        <begin position="256"/>
        <end position="394"/>
    </location>
</feature>
<feature type="region of interest" description="Disordered" evidence="1">
    <location>
        <begin position="751"/>
        <end position="770"/>
    </location>
</feature>
<dbReference type="InterPro" id="IPR054595">
    <property type="entry name" value="DBL_C"/>
</dbReference>
<feature type="region of interest" description="Disordered" evidence="1">
    <location>
        <begin position="821"/>
        <end position="848"/>
    </location>
</feature>
<dbReference type="AlphaFoldDB" id="A0A060RR83"/>
<feature type="domain" description="Plasmodium falciparum erythrocyte membrane protein 1 acidic terminal segment" evidence="3">
    <location>
        <begin position="745"/>
        <end position="812"/>
    </location>
</feature>
<feature type="compositionally biased region" description="Basic and acidic residues" evidence="1">
    <location>
        <begin position="449"/>
        <end position="460"/>
    </location>
</feature>
<feature type="compositionally biased region" description="Polar residues" evidence="1">
    <location>
        <begin position="821"/>
        <end position="839"/>
    </location>
</feature>
<accession>A0A060RR83</accession>
<feature type="domain" description="Plasmodium falciparum erythrocyte membrane protein 1 acidic terminal segment" evidence="3">
    <location>
        <begin position="820"/>
        <end position="1079"/>
    </location>
</feature>
<reference evidence="6" key="2">
    <citation type="submission" date="2014-05" db="EMBL/GenBank/DDBJ databases">
        <title>The genome sequences of chimpanzee malaria parasites reveal the path to human adaptation.</title>
        <authorList>
            <person name="Otto T.D."/>
            <person name="Rayner J.C."/>
            <person name="Boehme U."/>
            <person name="Pain A."/>
            <person name="Spottiswoode N."/>
            <person name="Sanders M."/>
            <person name="Quail M."/>
            <person name="Ollomo B."/>
            <person name="Renaud F."/>
            <person name="Thomas A.W."/>
            <person name="Prugnolle F."/>
            <person name="Conway D.J."/>
            <person name="Newbold C."/>
            <person name="Berriman M."/>
        </authorList>
    </citation>
    <scope>NUCLEOTIDE SEQUENCE [LARGE SCALE GENOMIC DNA]</scope>
    <source>
        <strain evidence="6">CDC</strain>
    </source>
</reference>
<evidence type="ECO:0000259" key="5">
    <source>
        <dbReference type="Pfam" id="PF22672"/>
    </source>
</evidence>
<feature type="compositionally biased region" description="Acidic residues" evidence="1">
    <location>
        <begin position="407"/>
        <end position="421"/>
    </location>
</feature>
<reference evidence="6" key="1">
    <citation type="submission" date="2014-01" db="EMBL/GenBank/DDBJ databases">
        <authorList>
            <person name="Aslett M."/>
        </authorList>
    </citation>
    <scope>NUCLEOTIDE SEQUENCE</scope>
    <source>
        <strain evidence="6">CDC</strain>
    </source>
</reference>
<evidence type="ECO:0000259" key="4">
    <source>
        <dbReference type="Pfam" id="PF18562"/>
    </source>
</evidence>
<dbReference type="Pfam" id="PF03011">
    <property type="entry name" value="PFEMP"/>
    <property type="match status" value="1"/>
</dbReference>
<feature type="compositionally biased region" description="Polar residues" evidence="1">
    <location>
        <begin position="702"/>
        <end position="715"/>
    </location>
</feature>
<sequence>RKKMLGKIKGECKVETNGRKNGNKKCSGDGENCNEMLPKNDGTVQDFFCPGCGKHCTSYRKWIKEKRKQFDEQSNAYEQQKKNCEKEGESAGLHNGGNGFCGTLDTCKTAGEFLEKLKMGPCKNHNDSEKPNGKDKIDFKNEDSPTFKHTDYCDPCPITGLKCYGNDCSKAKGRWCNGERITAKDINGSTEEVVMLVSDKSATTFPTGLGDCKSSGIFTGIRKDEWKCVKLCDVDVCGLKKDGNIDEKNIILINALLRRWLEYFLDDYIKIKRRISQCMIKEDGSTCISGCDKKCKCVGDWITKKKAEWKQMKDRYEKQYEKYDSGSSFSVKSFLQDLQSQIPVTIKKAIQPCPDLDRFQDSKDCNATGTQKDIIQCLLDKLQEKAKNCEEKPSGEPCTPSTTPQNLEDEEDLSLEEETETEETKKMMPNFCIDVVKTKIEPMVEETCDEPKKDEKKDETAEGDQETRNPAGPAPPEPSSSDDPNEAKDDSKDKAIQEEKAPPLTPAGPKKEGKKEKKPSPKTPYLSHPQFRQLLSASAFPWTVGVAFVALTYWLLKKKTKSSVDMLRVLQIPQNDYGMPTKTSANRYIPYKSAQYRGKRYIYIEGDSGTDSGYTDHYSDITSSSESEYEEFDINDIYVPHAPKYKTLIEVVLEPSGKTQNDIQSDDIPSDDIPIDNTPTNKLTDIEWNELKQNFISNMLQSEQPNDVPNDYTSGTTPTNTNNTTPSRDIVDNNTHPTMSRHNVDNNTHPTMSHDNVDKNTHPTPSRHTLDQKPFIMSIHDRNLLNGEEYSYDMINNIGNNDLYSGIDTINGNNDLYSDVDSTSGKHGSYSDNRGSYSDNRGPYNDNRGPYSGTDLINDSLNSGNHDIYDELLKRKENELFGTNHMKHTTSTHSVAKNANSDPITNQLELFHKWLDRHRDMCEKLGNKVDILNQLKEEWENDNNNSGNKTSGNITLTSDNTPPTSDITSGKLSDIPSDNKTLNTDVSIQIDMNNPKTTNIVDINPDKSTMDTILEDLDKTYNEPYYDVQDDMYYDVNDDNDTSTVNPNNMEKPSKVKIELDVNKKTIKEKYPIGDVWHI</sequence>
<name>A0A060RR83_PLARE</name>
<dbReference type="VEuPathDB" id="PlasmoDB:PRG01_1300100"/>
<evidence type="ECO:0000313" key="7">
    <source>
        <dbReference type="Proteomes" id="UP000027581"/>
    </source>
</evidence>
<proteinExistence type="predicted"/>
<feature type="domain" description="Cysteine-rich interdomain region 1 gamma" evidence="4">
    <location>
        <begin position="190"/>
        <end position="241"/>
    </location>
</feature>
<dbReference type="SUPFAM" id="SSF140924">
    <property type="entry name" value="Duffy binding domain-like"/>
    <property type="match status" value="2"/>
</dbReference>
<feature type="domain" description="Plasmodium falciparum erythrocyte membrane protein 1 acidic terminal segment" evidence="3">
    <location>
        <begin position="540"/>
        <end position="734"/>
    </location>
</feature>
<dbReference type="FunFam" id="1.20.58.1930:FF:000001">
    <property type="entry name" value="Erythrocyte membrane protein 1, PfEMP1"/>
    <property type="match status" value="1"/>
</dbReference>
<dbReference type="Proteomes" id="UP000027581">
    <property type="component" value="Unassembled WGS sequence"/>
</dbReference>
<dbReference type="InterPro" id="IPR004258">
    <property type="entry name" value="DBL"/>
</dbReference>
<organism evidence="6 7">
    <name type="scientific">Plasmodium reichenowi</name>
    <dbReference type="NCBI Taxonomy" id="5854"/>
    <lineage>
        <taxon>Eukaryota</taxon>
        <taxon>Sar</taxon>
        <taxon>Alveolata</taxon>
        <taxon>Apicomplexa</taxon>
        <taxon>Aconoidasida</taxon>
        <taxon>Haemosporida</taxon>
        <taxon>Plasmodiidae</taxon>
        <taxon>Plasmodium</taxon>
        <taxon>Plasmodium (Laverania)</taxon>
    </lineage>
</organism>
<feature type="non-terminal residue" evidence="6">
    <location>
        <position position="1"/>
    </location>
</feature>
<evidence type="ECO:0000313" key="6">
    <source>
        <dbReference type="EMBL" id="CDO62035.1"/>
    </source>
</evidence>
<feature type="compositionally biased region" description="Acidic residues" evidence="1">
    <location>
        <begin position="664"/>
        <end position="674"/>
    </location>
</feature>
<dbReference type="Pfam" id="PF22672">
    <property type="entry name" value="DBL_C"/>
    <property type="match status" value="1"/>
</dbReference>
<dbReference type="EMBL" id="HG810723">
    <property type="protein sequence ID" value="CDO62035.1"/>
    <property type="molecule type" value="Genomic_DNA"/>
</dbReference>
<dbReference type="InterPro" id="IPR029211">
    <property type="entry name" value="PfEMP1_ATS"/>
</dbReference>
<feature type="compositionally biased region" description="Low complexity" evidence="1">
    <location>
        <begin position="716"/>
        <end position="726"/>
    </location>
</feature>
<dbReference type="Pfam" id="PF15445">
    <property type="entry name" value="ATS"/>
    <property type="match status" value="3"/>
</dbReference>
<dbReference type="Gene3D" id="1.10.1900.40">
    <property type="entry name" value="Acidic terminal segments, variant surface antigen of PfEMP1"/>
    <property type="match status" value="2"/>
</dbReference>
<dbReference type="FunFam" id="1.10.1900.40:FF:000001">
    <property type="entry name" value="Erythrocyte membrane protein 1"/>
    <property type="match status" value="1"/>
</dbReference>